<organism evidence="2">
    <name type="scientific">Aegilops tauschii</name>
    <name type="common">Tausch's goatgrass</name>
    <name type="synonym">Aegilops squarrosa</name>
    <dbReference type="NCBI Taxonomy" id="37682"/>
    <lineage>
        <taxon>Eukaryota</taxon>
        <taxon>Viridiplantae</taxon>
        <taxon>Streptophyta</taxon>
        <taxon>Embryophyta</taxon>
        <taxon>Tracheophyta</taxon>
        <taxon>Spermatophyta</taxon>
        <taxon>Magnoliopsida</taxon>
        <taxon>Liliopsida</taxon>
        <taxon>Poales</taxon>
        <taxon>Poaceae</taxon>
        <taxon>BOP clade</taxon>
        <taxon>Pooideae</taxon>
        <taxon>Triticodae</taxon>
        <taxon>Triticeae</taxon>
        <taxon>Triticinae</taxon>
        <taxon>Aegilops</taxon>
    </lineage>
</organism>
<dbReference type="AlphaFoldDB" id="M8BT17"/>
<feature type="region of interest" description="Disordered" evidence="1">
    <location>
        <begin position="28"/>
        <end position="173"/>
    </location>
</feature>
<feature type="compositionally biased region" description="Low complexity" evidence="1">
    <location>
        <begin position="29"/>
        <end position="48"/>
    </location>
</feature>
<feature type="compositionally biased region" description="Acidic residues" evidence="1">
    <location>
        <begin position="52"/>
        <end position="64"/>
    </location>
</feature>
<evidence type="ECO:0000256" key="1">
    <source>
        <dbReference type="SAM" id="MobiDB-lite"/>
    </source>
</evidence>
<dbReference type="PANTHER" id="PTHR47211">
    <property type="entry name" value="TRIHELIX TRANSCRIPTION FACTOR ASR3"/>
    <property type="match status" value="1"/>
</dbReference>
<feature type="compositionally biased region" description="Acidic residues" evidence="1">
    <location>
        <begin position="91"/>
        <end position="103"/>
    </location>
</feature>
<proteinExistence type="predicted"/>
<feature type="compositionally biased region" description="Polar residues" evidence="1">
    <location>
        <begin position="150"/>
        <end position="159"/>
    </location>
</feature>
<sequence length="309" mass="33008">MRNDARRERRLPGFFDREVYGILEGRGRGVVAGSSSGGDAAMEEVGVVRMEEDGEEEETGEEEEERGKGKEVAVAVETVFDSGRPAGEEVLFSEDEEEEDAETPEATPAPPPAVIALPISENSEASRQQSAQQGTTKGGQGGHQGSTKTAGSPTLQQSGQKRRRTGDDGEPRAEGMADKLLEILERNSQLVAAQLEAQNLNSERDREERREQANSLAVVLGRLADALGRGAHKLSPPGLAFQAAGEALAIASESGMGKVLLETGDMELKQGMEAESSSSSPLCAIFQDVKAFATLHFLNFKSLVLPKNM</sequence>
<accession>M8BT17</accession>
<dbReference type="PANTHER" id="PTHR47211:SF2">
    <property type="entry name" value="TRIHELIX TRANSCRIPTION FACTOR ASR3"/>
    <property type="match status" value="1"/>
</dbReference>
<dbReference type="EnsemblPlants" id="EMT09969">
    <property type="protein sequence ID" value="EMT09969"/>
    <property type="gene ID" value="F775_18274"/>
</dbReference>
<reference evidence="2" key="1">
    <citation type="submission" date="2015-06" db="UniProtKB">
        <authorList>
            <consortium name="EnsemblPlants"/>
        </authorList>
    </citation>
    <scope>IDENTIFICATION</scope>
</reference>
<protein>
    <submittedName>
        <fullName evidence="2">Uncharacterized protein</fullName>
    </submittedName>
</protein>
<evidence type="ECO:0000313" key="2">
    <source>
        <dbReference type="EnsemblPlants" id="EMT09969"/>
    </source>
</evidence>
<name>M8BT17_AEGTA</name>